<name>A0A6P8AWE8_PYRGI</name>
<feature type="region of interest" description="Disordered" evidence="1">
    <location>
        <begin position="774"/>
        <end position="806"/>
    </location>
</feature>
<feature type="region of interest" description="Disordered" evidence="1">
    <location>
        <begin position="390"/>
        <end position="494"/>
    </location>
</feature>
<feature type="compositionally biased region" description="Polar residues" evidence="1">
    <location>
        <begin position="390"/>
        <end position="415"/>
    </location>
</feature>
<gene>
    <name evidence="3" type="ORF">PgNI_08295</name>
</gene>
<evidence type="ECO:0000256" key="1">
    <source>
        <dbReference type="SAM" id="MobiDB-lite"/>
    </source>
</evidence>
<feature type="compositionally biased region" description="Polar residues" evidence="1">
    <location>
        <begin position="437"/>
        <end position="457"/>
    </location>
</feature>
<dbReference type="AlphaFoldDB" id="A0A6P8AWE8"/>
<reference evidence="3" key="2">
    <citation type="submission" date="2019-10" db="EMBL/GenBank/DDBJ databases">
        <authorList>
            <consortium name="NCBI Genome Project"/>
        </authorList>
    </citation>
    <scope>NUCLEOTIDE SEQUENCE</scope>
    <source>
        <strain evidence="3">NI907</strain>
    </source>
</reference>
<keyword evidence="2" id="KW-1185">Reference proteome</keyword>
<feature type="compositionally biased region" description="Polar residues" evidence="1">
    <location>
        <begin position="481"/>
        <end position="494"/>
    </location>
</feature>
<dbReference type="GeneID" id="41963203"/>
<feature type="compositionally biased region" description="Low complexity" evidence="1">
    <location>
        <begin position="250"/>
        <end position="259"/>
    </location>
</feature>
<feature type="compositionally biased region" description="Polar residues" evidence="1">
    <location>
        <begin position="235"/>
        <end position="249"/>
    </location>
</feature>
<organism evidence="2 3">
    <name type="scientific">Pyricularia grisea</name>
    <name type="common">Crabgrass-specific blast fungus</name>
    <name type="synonym">Magnaporthe grisea</name>
    <dbReference type="NCBI Taxonomy" id="148305"/>
    <lineage>
        <taxon>Eukaryota</taxon>
        <taxon>Fungi</taxon>
        <taxon>Dikarya</taxon>
        <taxon>Ascomycota</taxon>
        <taxon>Pezizomycotina</taxon>
        <taxon>Sordariomycetes</taxon>
        <taxon>Sordariomycetidae</taxon>
        <taxon>Magnaporthales</taxon>
        <taxon>Pyriculariaceae</taxon>
        <taxon>Pyricularia</taxon>
    </lineage>
</organism>
<dbReference type="KEGG" id="pgri:PgNI_08295"/>
<evidence type="ECO:0000313" key="2">
    <source>
        <dbReference type="Proteomes" id="UP000515153"/>
    </source>
</evidence>
<proteinExistence type="predicted"/>
<feature type="region of interest" description="Disordered" evidence="1">
    <location>
        <begin position="906"/>
        <end position="928"/>
    </location>
</feature>
<reference evidence="2 3" key="1">
    <citation type="journal article" date="2019" name="Mol. Biol. Evol.">
        <title>Blast fungal genomes show frequent chromosomal changes, gene gains and losses, and effector gene turnover.</title>
        <authorList>
            <person name="Gomez Luciano L.B."/>
            <person name="Jason Tsai I."/>
            <person name="Chuma I."/>
            <person name="Tosa Y."/>
            <person name="Chen Y.H."/>
            <person name="Li J.Y."/>
            <person name="Li M.Y."/>
            <person name="Jade Lu M.Y."/>
            <person name="Nakayashiki H."/>
            <person name="Li W.H."/>
        </authorList>
    </citation>
    <scope>NUCLEOTIDE SEQUENCE [LARGE SCALE GENOMIC DNA]</scope>
    <source>
        <strain evidence="2 3">NI907</strain>
    </source>
</reference>
<dbReference type="RefSeq" id="XP_030979238.1">
    <property type="nucleotide sequence ID" value="XM_031128294.1"/>
</dbReference>
<protein>
    <submittedName>
        <fullName evidence="3">Uncharacterized protein</fullName>
    </submittedName>
</protein>
<evidence type="ECO:0000313" key="3">
    <source>
        <dbReference type="RefSeq" id="XP_030979238.1"/>
    </source>
</evidence>
<feature type="compositionally biased region" description="Polar residues" evidence="1">
    <location>
        <begin position="714"/>
        <end position="725"/>
    </location>
</feature>
<accession>A0A6P8AWE8</accession>
<reference evidence="3" key="3">
    <citation type="submission" date="2025-08" db="UniProtKB">
        <authorList>
            <consortium name="RefSeq"/>
        </authorList>
    </citation>
    <scope>IDENTIFICATION</scope>
    <source>
        <strain evidence="3">NI907</strain>
    </source>
</reference>
<feature type="region of interest" description="Disordered" evidence="1">
    <location>
        <begin position="519"/>
        <end position="543"/>
    </location>
</feature>
<sequence>MAVPPVNETNEERIVRLAMERDLGIDRVENLPAEDGEKKGIRYSRAAADAVMAGPAVRAETNAVWLITNLPLGAINAGDFDDDDAEGVKGLSTMAHGRLHAIRETTNSAPPPASLPSAAQSSSKGRASRKPVPYIPNNNTIKPPPGFENARRNIKPPPGFENAHHIKPPPGFENAHNSVKPPPGFENAGNNIASQKPKGPQNVPSPTNGAPRATATKAAPPGLTNKAGRHAPVQKKSQPNKGQRNTQPASSSPLRNSSSYQLGPTKPPTTSQLSNIVLDESVLCLQGETILYRDVAFLHQQAGKKPLPSSVLWLARRDVVEPMFIVVVDNAIMHEYPLSSWKTSWGTAPDRDIKFRDSLGIESTIRLTFINHNAVSLFVEKQDELAAELKTSSTMQDGSAKPNQTTRTHIPTTTESHPHTRAGTPTSLDPSGATKAVMTTNGTKAAAPSQSSSQNRAPSAALKSSPEFRGSRAASPAGANGANQPDAQSQASDFSTCVPGLAKASLSSSDMGGRLIQIDDDTTLAVRGSSGAPRSSAHPQEPHRLYPNFPSNSTLVLYNDQAHKTAAVDQAVTSDSVIALCQAITIQVEQLTQLHVRTSRKARDGVRQRLQAGLSKSFEGIEDPKRGLVISTLMVLFDAATSHNGRRYSADKMYDLRSDAEPPRGHDYEQARKEMRDLGVMNPLRRPKDPNLQVAQVAAKQTEDIPSLEIESQAEPTSASVDAESNVTSASFPAAAGVRMVAHSGHQITPVDTNAVKVDINDVVPFNVVPAQASSLRGRSSRSNSVSSQVTQGGTRRVGLASSRWASGAAPPNIPISASPISSSPIANTSAIDCLPSVTSVRPASGSNSLMFSSRFAECIPRTSALFDLSSLEGGGGQSRFSSVESDRSAADSTATVNALFTQLSLHSPATDEHQAPKPRSLGRGVRNINIPVSESGLRHSDITLI</sequence>
<feature type="region of interest" description="Disordered" evidence="1">
    <location>
        <begin position="699"/>
        <end position="725"/>
    </location>
</feature>
<dbReference type="Proteomes" id="UP000515153">
    <property type="component" value="Chromosome V"/>
</dbReference>
<feature type="compositionally biased region" description="Low complexity" evidence="1">
    <location>
        <begin position="774"/>
        <end position="788"/>
    </location>
</feature>
<feature type="compositionally biased region" description="Low complexity" evidence="1">
    <location>
        <begin position="210"/>
        <end position="221"/>
    </location>
</feature>
<feature type="region of interest" description="Disordered" evidence="1">
    <location>
        <begin position="105"/>
        <end position="272"/>
    </location>
</feature>